<keyword evidence="2" id="KW-1185">Reference proteome</keyword>
<dbReference type="Proteomes" id="UP000271339">
    <property type="component" value="Unassembled WGS sequence"/>
</dbReference>
<dbReference type="RefSeq" id="WP_170152918.1">
    <property type="nucleotide sequence ID" value="NZ_REFC01000018.1"/>
</dbReference>
<organism evidence="1 2">
    <name type="scientific">Ulvibacter antarcticus</name>
    <dbReference type="NCBI Taxonomy" id="442714"/>
    <lineage>
        <taxon>Bacteria</taxon>
        <taxon>Pseudomonadati</taxon>
        <taxon>Bacteroidota</taxon>
        <taxon>Flavobacteriia</taxon>
        <taxon>Flavobacteriales</taxon>
        <taxon>Flavobacteriaceae</taxon>
        <taxon>Ulvibacter</taxon>
    </lineage>
</organism>
<gene>
    <name evidence="1" type="ORF">BXY75_3417</name>
</gene>
<dbReference type="EMBL" id="REFC01000018">
    <property type="protein sequence ID" value="RMA56296.1"/>
    <property type="molecule type" value="Genomic_DNA"/>
</dbReference>
<name>A0A3L9Y6F3_9FLAO</name>
<reference evidence="1 2" key="1">
    <citation type="submission" date="2018-10" db="EMBL/GenBank/DDBJ databases">
        <title>Genomic Encyclopedia of Archaeal and Bacterial Type Strains, Phase II (KMG-II): from individual species to whole genera.</title>
        <authorList>
            <person name="Goeker M."/>
        </authorList>
    </citation>
    <scope>NUCLEOTIDE SEQUENCE [LARGE SCALE GENOMIC DNA]</scope>
    <source>
        <strain evidence="1 2">DSM 23424</strain>
    </source>
</reference>
<proteinExistence type="predicted"/>
<comment type="caution">
    <text evidence="1">The sequence shown here is derived from an EMBL/GenBank/DDBJ whole genome shotgun (WGS) entry which is preliminary data.</text>
</comment>
<evidence type="ECO:0000313" key="1">
    <source>
        <dbReference type="EMBL" id="RMA56296.1"/>
    </source>
</evidence>
<accession>A0A3L9Y6F3</accession>
<sequence>MTLEHFFLDLPINTPINLSESDEKNFKPFLHWFSSFKIEGYNRVRKKQSTFELIAR</sequence>
<evidence type="ECO:0000313" key="2">
    <source>
        <dbReference type="Proteomes" id="UP000271339"/>
    </source>
</evidence>
<protein>
    <submittedName>
        <fullName evidence="1">Uncharacterized protein</fullName>
    </submittedName>
</protein>
<dbReference type="AlphaFoldDB" id="A0A3L9Y6F3"/>